<dbReference type="InterPro" id="IPR000980">
    <property type="entry name" value="SH2"/>
</dbReference>
<dbReference type="InterPro" id="IPR036860">
    <property type="entry name" value="SH2_dom_sf"/>
</dbReference>
<gene>
    <name evidence="3" type="ORF">LSINAPIS_LOCUS6402</name>
</gene>
<feature type="compositionally biased region" description="Polar residues" evidence="1">
    <location>
        <begin position="1"/>
        <end position="10"/>
    </location>
</feature>
<evidence type="ECO:0000313" key="4">
    <source>
        <dbReference type="Proteomes" id="UP000324832"/>
    </source>
</evidence>
<dbReference type="Gene3D" id="3.30.505.10">
    <property type="entry name" value="SH2 domain"/>
    <property type="match status" value="1"/>
</dbReference>
<evidence type="ECO:0000256" key="1">
    <source>
        <dbReference type="SAM" id="MobiDB-lite"/>
    </source>
</evidence>
<name>A0A5E4Q897_9NEOP</name>
<dbReference type="Proteomes" id="UP000324832">
    <property type="component" value="Unassembled WGS sequence"/>
</dbReference>
<evidence type="ECO:0000259" key="2">
    <source>
        <dbReference type="Pfam" id="PF00017"/>
    </source>
</evidence>
<protein>
    <recommendedName>
        <fullName evidence="2">SH2 domain-containing protein</fullName>
    </recommendedName>
</protein>
<dbReference type="AlphaFoldDB" id="A0A5E4Q897"/>
<dbReference type="CDD" id="cd00173">
    <property type="entry name" value="SH2"/>
    <property type="match status" value="1"/>
</dbReference>
<dbReference type="SUPFAM" id="SSF55550">
    <property type="entry name" value="SH2 domain"/>
    <property type="match status" value="1"/>
</dbReference>
<accession>A0A5E4Q897</accession>
<evidence type="ECO:0000313" key="3">
    <source>
        <dbReference type="EMBL" id="VVC94448.1"/>
    </source>
</evidence>
<sequence>MVPAWDSTSWGLPPVAGEGRRVRQSSQPDTMAISVRLPAEKGPYIEHYLIQASGGQIGLETSHNRFDNIPELIAHYSQLMNSRYNCSYQNHYEKQRADISLVH</sequence>
<dbReference type="Pfam" id="PF00017">
    <property type="entry name" value="SH2"/>
    <property type="match status" value="1"/>
</dbReference>
<dbReference type="EMBL" id="FZQP02002003">
    <property type="protein sequence ID" value="VVC94448.1"/>
    <property type="molecule type" value="Genomic_DNA"/>
</dbReference>
<reference evidence="3 4" key="1">
    <citation type="submission" date="2017-07" db="EMBL/GenBank/DDBJ databases">
        <authorList>
            <person name="Talla V."/>
            <person name="Backstrom N."/>
        </authorList>
    </citation>
    <scope>NUCLEOTIDE SEQUENCE [LARGE SCALE GENOMIC DNA]</scope>
</reference>
<feature type="domain" description="SH2" evidence="2">
    <location>
        <begin position="22"/>
        <end position="76"/>
    </location>
</feature>
<organism evidence="3 4">
    <name type="scientific">Leptidea sinapis</name>
    <dbReference type="NCBI Taxonomy" id="189913"/>
    <lineage>
        <taxon>Eukaryota</taxon>
        <taxon>Metazoa</taxon>
        <taxon>Ecdysozoa</taxon>
        <taxon>Arthropoda</taxon>
        <taxon>Hexapoda</taxon>
        <taxon>Insecta</taxon>
        <taxon>Pterygota</taxon>
        <taxon>Neoptera</taxon>
        <taxon>Endopterygota</taxon>
        <taxon>Lepidoptera</taxon>
        <taxon>Glossata</taxon>
        <taxon>Ditrysia</taxon>
        <taxon>Papilionoidea</taxon>
        <taxon>Pieridae</taxon>
        <taxon>Dismorphiinae</taxon>
        <taxon>Leptidea</taxon>
    </lineage>
</organism>
<proteinExistence type="predicted"/>
<keyword evidence="4" id="KW-1185">Reference proteome</keyword>
<feature type="region of interest" description="Disordered" evidence="1">
    <location>
        <begin position="1"/>
        <end position="29"/>
    </location>
</feature>